<gene>
    <name evidence="2" type="ORF">S40285_10532</name>
</gene>
<organism evidence="2 3">
    <name type="scientific">Stachybotrys chlorohalonatus (strain IBT 40285)</name>
    <dbReference type="NCBI Taxonomy" id="1283841"/>
    <lineage>
        <taxon>Eukaryota</taxon>
        <taxon>Fungi</taxon>
        <taxon>Dikarya</taxon>
        <taxon>Ascomycota</taxon>
        <taxon>Pezizomycotina</taxon>
        <taxon>Sordariomycetes</taxon>
        <taxon>Hypocreomycetidae</taxon>
        <taxon>Hypocreales</taxon>
        <taxon>Stachybotryaceae</taxon>
        <taxon>Stachybotrys</taxon>
    </lineage>
</organism>
<name>A0A084Q8W4_STAC4</name>
<dbReference type="CDD" id="cd14688">
    <property type="entry name" value="bZIP_YAP"/>
    <property type="match status" value="1"/>
</dbReference>
<dbReference type="OMA" id="WLGPGFR"/>
<reference evidence="2 3" key="1">
    <citation type="journal article" date="2014" name="BMC Genomics">
        <title>Comparative genome sequencing reveals chemotype-specific gene clusters in the toxigenic black mold Stachybotrys.</title>
        <authorList>
            <person name="Semeiks J."/>
            <person name="Borek D."/>
            <person name="Otwinowski Z."/>
            <person name="Grishin N.V."/>
        </authorList>
    </citation>
    <scope>NUCLEOTIDE SEQUENCE [LARGE SCALE GENOMIC DNA]</scope>
    <source>
        <strain evidence="2 3">IBT 40285</strain>
    </source>
</reference>
<dbReference type="Proteomes" id="UP000028524">
    <property type="component" value="Unassembled WGS sequence"/>
</dbReference>
<evidence type="ECO:0000313" key="2">
    <source>
        <dbReference type="EMBL" id="KFA60399.1"/>
    </source>
</evidence>
<dbReference type="AlphaFoldDB" id="A0A084Q8W4"/>
<dbReference type="HOGENOM" id="CLU_066266_1_0_1"/>
<keyword evidence="3" id="KW-1185">Reference proteome</keyword>
<dbReference type="EMBL" id="KL660930">
    <property type="protein sequence ID" value="KFA60399.1"/>
    <property type="molecule type" value="Genomic_DNA"/>
</dbReference>
<evidence type="ECO:0000313" key="3">
    <source>
        <dbReference type="Proteomes" id="UP000028524"/>
    </source>
</evidence>
<dbReference type="PANTHER" id="PTHR42070">
    <property type="entry name" value="FILAMENT ASSOCIATED PROTEIN, PUTATIVE (AFU_ORTHOLOGUE AFUA_8G06630)-RELATED"/>
    <property type="match status" value="1"/>
</dbReference>
<evidence type="ECO:0008006" key="4">
    <source>
        <dbReference type="Google" id="ProtNLM"/>
    </source>
</evidence>
<dbReference type="OrthoDB" id="4505928at2759"/>
<protein>
    <recommendedName>
        <fullName evidence="4">BZIP domain-containing protein</fullName>
    </recommendedName>
</protein>
<dbReference type="InParanoid" id="A0A084Q8W4"/>
<dbReference type="PANTHER" id="PTHR42070:SF1">
    <property type="entry name" value="FILAMENT ASSOCIATED PROTEIN, PUTATIVE (AFU_ORTHOLOGUE AFUA_8G06630)-RELATED"/>
    <property type="match status" value="1"/>
</dbReference>
<evidence type="ECO:0000256" key="1">
    <source>
        <dbReference type="SAM" id="Coils"/>
    </source>
</evidence>
<sequence>MMSKWSAKPADHKAVRLRNNQRRHRKRVKDQIAELESRLEETQLQLNEALARIVELSEELEQARRTRNGADEPLAREHSYHSIQVRESSKNLGCQDGRLVIQQEKGEANQQTSLAPNESIPMGSSAGNLAPILSTPWTSEITVPTFMLNYDAFIDSEDRGCHNLPLPEPGKSTIRCQDAYLTITQQNYKALDSSVIRGWLGPGFRGEISEGDGCRVDTDLLFTLLDFISSS</sequence>
<keyword evidence="1" id="KW-0175">Coiled coil</keyword>
<proteinExistence type="predicted"/>
<dbReference type="STRING" id="1283841.A0A084Q8W4"/>
<accession>A0A084Q8W4</accession>
<feature type="coiled-coil region" evidence="1">
    <location>
        <begin position="18"/>
        <end position="66"/>
    </location>
</feature>